<evidence type="ECO:0000313" key="2">
    <source>
        <dbReference type="Proteomes" id="UP000789901"/>
    </source>
</evidence>
<evidence type="ECO:0000313" key="1">
    <source>
        <dbReference type="EMBL" id="CAG8693003.1"/>
    </source>
</evidence>
<gene>
    <name evidence="1" type="ORF">GMARGA_LOCUS11637</name>
</gene>
<dbReference type="EMBL" id="CAJVQB010006869">
    <property type="protein sequence ID" value="CAG8693003.1"/>
    <property type="molecule type" value="Genomic_DNA"/>
</dbReference>
<name>A0ABN7UY01_GIGMA</name>
<proteinExistence type="predicted"/>
<accession>A0ABN7UY01</accession>
<keyword evidence="2" id="KW-1185">Reference proteome</keyword>
<protein>
    <submittedName>
        <fullName evidence="1">33978_t:CDS:1</fullName>
    </submittedName>
</protein>
<organism evidence="1 2">
    <name type="scientific">Gigaspora margarita</name>
    <dbReference type="NCBI Taxonomy" id="4874"/>
    <lineage>
        <taxon>Eukaryota</taxon>
        <taxon>Fungi</taxon>
        <taxon>Fungi incertae sedis</taxon>
        <taxon>Mucoromycota</taxon>
        <taxon>Glomeromycotina</taxon>
        <taxon>Glomeromycetes</taxon>
        <taxon>Diversisporales</taxon>
        <taxon>Gigasporaceae</taxon>
        <taxon>Gigaspora</taxon>
    </lineage>
</organism>
<reference evidence="1 2" key="1">
    <citation type="submission" date="2021-06" db="EMBL/GenBank/DDBJ databases">
        <authorList>
            <person name="Kallberg Y."/>
            <person name="Tangrot J."/>
            <person name="Rosling A."/>
        </authorList>
    </citation>
    <scope>NUCLEOTIDE SEQUENCE [LARGE SCALE GENOMIC DNA]</scope>
    <source>
        <strain evidence="1 2">120-4 pot B 10/14</strain>
    </source>
</reference>
<sequence length="234" mass="26401">MYIQECFSHFVNMLDPTHESDVTKYTHEDFKTLENKLHELIQLVRFHQINGEEFMLKVWPYKQLLPDNLVDDILRCYLVSNTVPHFHPFPIREGNIDIKIDSNIINNRIARSFTSWINKKTMDNERHVINSNYAVYCHNNYGPTFGGGPAIVGVNTAFGGGTTFGGNATFGGFGGGATFRNPQTSGGIGGSHDLYVPSNGTVWQCNVHSYSNIEIPNSFAVSDYEVFQVVKKYH</sequence>
<comment type="caution">
    <text evidence="1">The sequence shown here is derived from an EMBL/GenBank/DDBJ whole genome shotgun (WGS) entry which is preliminary data.</text>
</comment>
<dbReference type="Proteomes" id="UP000789901">
    <property type="component" value="Unassembled WGS sequence"/>
</dbReference>